<reference evidence="3 4" key="1">
    <citation type="submission" date="2018-03" db="EMBL/GenBank/DDBJ databases">
        <title>Genomic Encyclopedia of Archaeal and Bacterial Type Strains, Phase II (KMG-II): from individual species to whole genera.</title>
        <authorList>
            <person name="Goeker M."/>
        </authorList>
    </citation>
    <scope>NUCLEOTIDE SEQUENCE [LARGE SCALE GENOMIC DNA]</scope>
    <source>
        <strain evidence="3 4">DSM 28229</strain>
    </source>
</reference>
<dbReference type="SUPFAM" id="SSF56935">
    <property type="entry name" value="Porins"/>
    <property type="match status" value="1"/>
</dbReference>
<evidence type="ECO:0000259" key="2">
    <source>
        <dbReference type="Pfam" id="PF13372"/>
    </source>
</evidence>
<evidence type="ECO:0000256" key="1">
    <source>
        <dbReference type="SAM" id="SignalP"/>
    </source>
</evidence>
<dbReference type="RefSeq" id="WP_109617272.1">
    <property type="nucleotide sequence ID" value="NZ_QGDO01000002.1"/>
</dbReference>
<comment type="caution">
    <text evidence="3">The sequence shown here is derived from an EMBL/GenBank/DDBJ whole genome shotgun (WGS) entry which is preliminary data.</text>
</comment>
<feature type="chain" id="PRO_5016384396" evidence="1">
    <location>
        <begin position="19"/>
        <end position="419"/>
    </location>
</feature>
<dbReference type="Proteomes" id="UP000245535">
    <property type="component" value="Unassembled WGS sequence"/>
</dbReference>
<dbReference type="OrthoDB" id="1070463at2"/>
<sequence length="419" mass="46672">MKKILAVLLIFVSTATFAQEFKLSGDFRARYEYRDGFKAPVSSDHVPASFISQRARINMNYLNKEQNLRFGFSMQDVRTWGDESQLVDDNQLGVHEAWGEILFTDKFSLKIGRQELVYDDSRILGNVDWAMQGRSHDLALFKYEGDFKFHAGAAYNADGETLGREIYNTNYKAMQFAWFNKSFSDLNVSVLFLNNGIEYSEVEVDPTAADLGIAYSQTIGTRLTYSKDGFAANAAYYYQGGKDGANNELNAYYVAGEASYKVGKFKVLAGTEVMSGTDQDATDGVNRSFNPFYGTNHKFNGLMDYFYVGNHANNVGLGDYYVGTAYNSGAFTTGVRAHFFSAMANLVQEGEVLDSNLGTELDFTASYKFSDAITFQAGYSVMNASDEMLALKATPEASSTNHWGWAMVVIKPSLLHIKK</sequence>
<dbReference type="Pfam" id="PF13372">
    <property type="entry name" value="Alginate_exp"/>
    <property type="match status" value="1"/>
</dbReference>
<keyword evidence="4" id="KW-1185">Reference proteome</keyword>
<dbReference type="AlphaFoldDB" id="A0A315ZBV8"/>
<accession>A0A315ZBV8</accession>
<feature type="signal peptide" evidence="1">
    <location>
        <begin position="1"/>
        <end position="18"/>
    </location>
</feature>
<keyword evidence="1" id="KW-0732">Signal</keyword>
<gene>
    <name evidence="3" type="ORF">BC781_102603</name>
</gene>
<dbReference type="EMBL" id="QGDO01000002">
    <property type="protein sequence ID" value="PWJ43055.1"/>
    <property type="molecule type" value="Genomic_DNA"/>
</dbReference>
<dbReference type="InterPro" id="IPR025388">
    <property type="entry name" value="Alginate_export_dom"/>
</dbReference>
<organism evidence="3 4">
    <name type="scientific">Sediminitomix flava</name>
    <dbReference type="NCBI Taxonomy" id="379075"/>
    <lineage>
        <taxon>Bacteria</taxon>
        <taxon>Pseudomonadati</taxon>
        <taxon>Bacteroidota</taxon>
        <taxon>Cytophagia</taxon>
        <taxon>Cytophagales</taxon>
        <taxon>Flammeovirgaceae</taxon>
        <taxon>Sediminitomix</taxon>
    </lineage>
</organism>
<feature type="domain" description="Alginate export" evidence="2">
    <location>
        <begin position="23"/>
        <end position="386"/>
    </location>
</feature>
<evidence type="ECO:0000313" key="3">
    <source>
        <dbReference type="EMBL" id="PWJ43055.1"/>
    </source>
</evidence>
<name>A0A315ZBV8_SEDFL</name>
<proteinExistence type="predicted"/>
<protein>
    <submittedName>
        <fullName evidence="3">Alginate export protein</fullName>
    </submittedName>
</protein>
<evidence type="ECO:0000313" key="4">
    <source>
        <dbReference type="Proteomes" id="UP000245535"/>
    </source>
</evidence>